<gene>
    <name evidence="4" type="ORF">CMN54_13400</name>
</gene>
<keyword evidence="2" id="KW-1133">Transmembrane helix</keyword>
<evidence type="ECO:0000313" key="5">
    <source>
        <dbReference type="Proteomes" id="UP000226525"/>
    </source>
</evidence>
<evidence type="ECO:0000313" key="4">
    <source>
        <dbReference type="EMBL" id="MAH64413.1"/>
    </source>
</evidence>
<dbReference type="Pfam" id="PF05036">
    <property type="entry name" value="SPOR"/>
    <property type="match status" value="1"/>
</dbReference>
<evidence type="ECO:0000256" key="2">
    <source>
        <dbReference type="SAM" id="Phobius"/>
    </source>
</evidence>
<dbReference type="Proteomes" id="UP000226525">
    <property type="component" value="Unassembled WGS sequence"/>
</dbReference>
<dbReference type="InterPro" id="IPR036680">
    <property type="entry name" value="SPOR-like_sf"/>
</dbReference>
<keyword evidence="2" id="KW-0812">Transmembrane</keyword>
<dbReference type="SUPFAM" id="SSF110997">
    <property type="entry name" value="Sporulation related repeat"/>
    <property type="match status" value="1"/>
</dbReference>
<dbReference type="PROSITE" id="PS51724">
    <property type="entry name" value="SPOR"/>
    <property type="match status" value="1"/>
</dbReference>
<keyword evidence="2" id="KW-0472">Membrane</keyword>
<accession>A0A2D6YMI6</accession>
<reference evidence="5" key="1">
    <citation type="submission" date="2017-09" db="EMBL/GenBank/DDBJ databases">
        <title>The Reconstruction of 2,631 Draft Metagenome-Assembled Genomes from the Global Oceans.</title>
        <authorList>
            <person name="Tully B.J."/>
            <person name="Graham E.D."/>
            <person name="Heidelberg J.F."/>
        </authorList>
    </citation>
    <scope>NUCLEOTIDE SEQUENCE [LARGE SCALE GENOMIC DNA]</scope>
</reference>
<feature type="region of interest" description="Disordered" evidence="1">
    <location>
        <begin position="103"/>
        <end position="124"/>
    </location>
</feature>
<name>A0A2D6YMI6_9DELT</name>
<evidence type="ECO:0000256" key="1">
    <source>
        <dbReference type="SAM" id="MobiDB-lite"/>
    </source>
</evidence>
<feature type="transmembrane region" description="Helical" evidence="2">
    <location>
        <begin position="21"/>
        <end position="43"/>
    </location>
</feature>
<protein>
    <recommendedName>
        <fullName evidence="3">SPOR domain-containing protein</fullName>
    </recommendedName>
</protein>
<dbReference type="EMBL" id="NZEX01000159">
    <property type="protein sequence ID" value="MAH64413.1"/>
    <property type="molecule type" value="Genomic_DNA"/>
</dbReference>
<feature type="domain" description="SPOR" evidence="3">
    <location>
        <begin position="151"/>
        <end position="232"/>
    </location>
</feature>
<comment type="caution">
    <text evidence="4">The sequence shown here is derived from an EMBL/GenBank/DDBJ whole genome shotgun (WGS) entry which is preliminary data.</text>
</comment>
<dbReference type="GO" id="GO:0042834">
    <property type="term" value="F:peptidoglycan binding"/>
    <property type="evidence" value="ECO:0007669"/>
    <property type="project" value="InterPro"/>
</dbReference>
<proteinExistence type="predicted"/>
<organism evidence="4 5">
    <name type="scientific">SAR324 cluster bacterium</name>
    <dbReference type="NCBI Taxonomy" id="2024889"/>
    <lineage>
        <taxon>Bacteria</taxon>
        <taxon>Deltaproteobacteria</taxon>
        <taxon>SAR324 cluster</taxon>
    </lineage>
</organism>
<sequence length="232" mass="26218">MPLNGIFMAKQKAMFLLRLSYPAVMMILVISGFSLVVSFYMGIITGQSMRQLPETSIASQETNRPEAPDLKKEDLRFFELSGPQEDQINLDLPRLDSLQQRTEALSSAANSLKNSPRPTDVLQPPAVATSDLKLKSANEETMESIDQARLTEPSSNYTVQVFSSKLRKNAEDVLNRLREKGFPDAYIHTHINQDNGVLYRVRVGKVSKNKAEDRAFELRRLDFINSVQITRI</sequence>
<dbReference type="AlphaFoldDB" id="A0A2D6YMI6"/>
<evidence type="ECO:0000259" key="3">
    <source>
        <dbReference type="PROSITE" id="PS51724"/>
    </source>
</evidence>
<dbReference type="Gene3D" id="3.30.70.1070">
    <property type="entry name" value="Sporulation related repeat"/>
    <property type="match status" value="1"/>
</dbReference>
<dbReference type="InterPro" id="IPR007730">
    <property type="entry name" value="SPOR-like_dom"/>
</dbReference>
<feature type="compositionally biased region" description="Low complexity" evidence="1">
    <location>
        <begin position="104"/>
        <end position="115"/>
    </location>
</feature>